<reference evidence="2" key="1">
    <citation type="submission" date="2016-11" db="EMBL/GenBank/DDBJ databases">
        <authorList>
            <person name="Varghese N."/>
            <person name="Submissions S."/>
        </authorList>
    </citation>
    <scope>NUCLEOTIDE SEQUENCE [LARGE SCALE GENOMIC DNA]</scope>
    <source>
        <strain evidence="2">YL228</strain>
    </source>
</reference>
<dbReference type="AlphaFoldDB" id="A0A1K1MG58"/>
<sequence length="47" mass="5007">MGLLADIFGIEPDTEQDIKDVLKTVGTIATILLAGGVIGFDEDKEDE</sequence>
<organism evidence="1 2">
    <name type="scientific">Ruminococcus flavefaciens</name>
    <dbReference type="NCBI Taxonomy" id="1265"/>
    <lineage>
        <taxon>Bacteria</taxon>
        <taxon>Bacillati</taxon>
        <taxon>Bacillota</taxon>
        <taxon>Clostridia</taxon>
        <taxon>Eubacteriales</taxon>
        <taxon>Oscillospiraceae</taxon>
        <taxon>Ruminococcus</taxon>
    </lineage>
</organism>
<proteinExistence type="predicted"/>
<gene>
    <name evidence="1" type="ORF">SAMN02910280_1172</name>
</gene>
<name>A0A1K1MG58_RUMFL</name>
<dbReference type="EMBL" id="FPIP01000002">
    <property type="protein sequence ID" value="SFW22095.1"/>
    <property type="molecule type" value="Genomic_DNA"/>
</dbReference>
<evidence type="ECO:0000313" key="1">
    <source>
        <dbReference type="EMBL" id="SFW22095.1"/>
    </source>
</evidence>
<protein>
    <submittedName>
        <fullName evidence="1">Uncharacterized protein</fullName>
    </submittedName>
</protein>
<dbReference type="Proteomes" id="UP000183461">
    <property type="component" value="Unassembled WGS sequence"/>
</dbReference>
<accession>A0A1K1MG58</accession>
<dbReference type="RefSeq" id="WP_177243922.1">
    <property type="nucleotide sequence ID" value="NZ_FPIP01000002.1"/>
</dbReference>
<evidence type="ECO:0000313" key="2">
    <source>
        <dbReference type="Proteomes" id="UP000183461"/>
    </source>
</evidence>